<comment type="caution">
    <text evidence="1">The sequence shown here is derived from an EMBL/GenBank/DDBJ whole genome shotgun (WGS) entry which is preliminary data.</text>
</comment>
<protein>
    <submittedName>
        <fullName evidence="1">Uncharacterized protein</fullName>
    </submittedName>
</protein>
<evidence type="ECO:0000313" key="1">
    <source>
        <dbReference type="EMBL" id="TFY73064.1"/>
    </source>
</evidence>
<dbReference type="EMBL" id="SFCI01003366">
    <property type="protein sequence ID" value="TFY73064.1"/>
    <property type="molecule type" value="Genomic_DNA"/>
</dbReference>
<organism evidence="1 2">
    <name type="scientific">Hericium alpestre</name>
    <dbReference type="NCBI Taxonomy" id="135208"/>
    <lineage>
        <taxon>Eukaryota</taxon>
        <taxon>Fungi</taxon>
        <taxon>Dikarya</taxon>
        <taxon>Basidiomycota</taxon>
        <taxon>Agaricomycotina</taxon>
        <taxon>Agaricomycetes</taxon>
        <taxon>Russulales</taxon>
        <taxon>Hericiaceae</taxon>
        <taxon>Hericium</taxon>
    </lineage>
</organism>
<name>A0A4Y9ZF18_9AGAM</name>
<proteinExistence type="predicted"/>
<dbReference type="Proteomes" id="UP000298061">
    <property type="component" value="Unassembled WGS sequence"/>
</dbReference>
<feature type="non-terminal residue" evidence="1">
    <location>
        <position position="1"/>
    </location>
</feature>
<evidence type="ECO:0000313" key="2">
    <source>
        <dbReference type="Proteomes" id="UP000298061"/>
    </source>
</evidence>
<sequence>LKAIVVPTSFNAARLRRDTWSYIGVRSKPLKARPWTYEELIVLGFEELDWDEYCPHALCDPEGHIVAFLLGRPRGADWDAVIKEVTVTLERAEQESRR</sequence>
<keyword evidence="2" id="KW-1185">Reference proteome</keyword>
<accession>A0A4Y9ZF18</accession>
<dbReference type="OrthoDB" id="3063372at2759"/>
<reference evidence="1 2" key="1">
    <citation type="submission" date="2019-02" db="EMBL/GenBank/DDBJ databases">
        <title>Genome sequencing of the rare red list fungi Hericium alpestre (H. flagellum).</title>
        <authorList>
            <person name="Buettner E."/>
            <person name="Kellner H."/>
        </authorList>
    </citation>
    <scope>NUCLEOTIDE SEQUENCE [LARGE SCALE GENOMIC DNA]</scope>
    <source>
        <strain evidence="1 2">DSM 108284</strain>
    </source>
</reference>
<gene>
    <name evidence="1" type="ORF">EWM64_g10948</name>
</gene>
<dbReference type="AlphaFoldDB" id="A0A4Y9ZF18"/>